<dbReference type="OrthoDB" id="9764363at2"/>
<dbReference type="AlphaFoldDB" id="A0A2M9CU49"/>
<dbReference type="PANTHER" id="PTHR33209:SF1">
    <property type="entry name" value="PEPTIDASE S49 DOMAIN-CONTAINING PROTEIN"/>
    <property type="match status" value="1"/>
</dbReference>
<dbReference type="EMBL" id="PGFG01000001">
    <property type="protein sequence ID" value="PJJ75409.1"/>
    <property type="molecule type" value="Genomic_DNA"/>
</dbReference>
<proteinExistence type="inferred from homology"/>
<dbReference type="GO" id="GO:0008236">
    <property type="term" value="F:serine-type peptidase activity"/>
    <property type="evidence" value="ECO:0007669"/>
    <property type="project" value="UniProtKB-KW"/>
</dbReference>
<evidence type="ECO:0000256" key="6">
    <source>
        <dbReference type="ARBA" id="ARBA00023136"/>
    </source>
</evidence>
<feature type="domain" description="Peptidase S49" evidence="8">
    <location>
        <begin position="377"/>
        <end position="525"/>
    </location>
</feature>
<dbReference type="InterPro" id="IPR004635">
    <property type="entry name" value="Pept_S49_SppA"/>
</dbReference>
<dbReference type="CDD" id="cd07018">
    <property type="entry name" value="S49_SppA_67K_type"/>
    <property type="match status" value="1"/>
</dbReference>
<dbReference type="PIRSF" id="PIRSF001217">
    <property type="entry name" value="Protease_4_SppA"/>
    <property type="match status" value="1"/>
</dbReference>
<evidence type="ECO:0000256" key="3">
    <source>
        <dbReference type="ARBA" id="ARBA00022670"/>
    </source>
</evidence>
<organism evidence="9 10">
    <name type="scientific">Thermoflavifilum aggregans</name>
    <dbReference type="NCBI Taxonomy" id="454188"/>
    <lineage>
        <taxon>Bacteria</taxon>
        <taxon>Pseudomonadati</taxon>
        <taxon>Bacteroidota</taxon>
        <taxon>Chitinophagia</taxon>
        <taxon>Chitinophagales</taxon>
        <taxon>Chitinophagaceae</taxon>
        <taxon>Thermoflavifilum</taxon>
    </lineage>
</organism>
<evidence type="ECO:0000256" key="7">
    <source>
        <dbReference type="PIRSR" id="PIRSR001217-1"/>
    </source>
</evidence>
<evidence type="ECO:0000313" key="9">
    <source>
        <dbReference type="EMBL" id="PJJ75409.1"/>
    </source>
</evidence>
<dbReference type="NCBIfam" id="TIGR00705">
    <property type="entry name" value="SppA_67K"/>
    <property type="match status" value="1"/>
</dbReference>
<evidence type="ECO:0000256" key="4">
    <source>
        <dbReference type="ARBA" id="ARBA00022801"/>
    </source>
</evidence>
<dbReference type="InterPro" id="IPR047217">
    <property type="entry name" value="S49_SppA_67K_type_N"/>
</dbReference>
<dbReference type="InterPro" id="IPR002142">
    <property type="entry name" value="Peptidase_S49"/>
</dbReference>
<dbReference type="GO" id="GO:0016020">
    <property type="term" value="C:membrane"/>
    <property type="evidence" value="ECO:0007669"/>
    <property type="project" value="UniProtKB-SubCell"/>
</dbReference>
<dbReference type="SUPFAM" id="SSF52096">
    <property type="entry name" value="ClpP/crotonase"/>
    <property type="match status" value="2"/>
</dbReference>
<feature type="domain" description="Peptidase S49" evidence="8">
    <location>
        <begin position="124"/>
        <end position="275"/>
    </location>
</feature>
<accession>A0A2M9CU49</accession>
<protein>
    <submittedName>
        <fullName evidence="9">Protease-4</fullName>
    </submittedName>
</protein>
<keyword evidence="4" id="KW-0378">Hydrolase</keyword>
<dbReference type="Proteomes" id="UP000230000">
    <property type="component" value="Unassembled WGS sequence"/>
</dbReference>
<sequence length="593" mass="66103">MKRFLSSFLASLLALIVFFLLCFFLLMGIVSGLTMTTKKVSVESGSWLVMDLSKPLLEQELQNPFLAIAGSGQTTIMGLHNVVTAIHRAARDQRIAGIYLKLGETPNGFATSEEIRNALEDFKHQSHKPIYAYGDIASQQAYYIASVADSIFLNPRGIFEFRGFAVRLAFLKGLLDKLEINPQIFYQGKYKSATEPFRLTRMSEANRIQTTAFLQDFYRHFLSGIALARNLDTAALARYAAQGVIQQPADAVKLHLIDGVKYDDQMQETLKRVVQLGEDERLHTITISNYWKAIADSVHGQGAGQPAIALIYAQGEIIDGSAENQPRDQVIAADDYIKWIREVRRDDRVKAIVFRVNSPGGSALAAEKIWRELYLARKQKPVVVSMGDYAASGGYYISCMADSIFIQPNTLTGSIGVFTIIPDLHDFFQHKLGVSFDGVKTAPLADMGTIDQPLTDVEKKWIQNQIDTVYATFCQRVAQGRHMPVALVDSLAQGRVWSGLAAVLNGLADRIGGLDDALQCAARMSHLKTYRLEEYPPVKNPIQKIIESFNQELTTTKLKATLGSYYPLLQQWSDLKSTMGTPQARLPFWIFLP</sequence>
<feature type="active site" description="Nucleophile" evidence="7">
    <location>
        <position position="392"/>
    </location>
</feature>
<dbReference type="InterPro" id="IPR029045">
    <property type="entry name" value="ClpP/crotonase-like_dom_sf"/>
</dbReference>
<evidence type="ECO:0000256" key="2">
    <source>
        <dbReference type="ARBA" id="ARBA00008683"/>
    </source>
</evidence>
<dbReference type="GO" id="GO:0006465">
    <property type="term" value="P:signal peptide processing"/>
    <property type="evidence" value="ECO:0007669"/>
    <property type="project" value="InterPro"/>
</dbReference>
<keyword evidence="6" id="KW-0472">Membrane</keyword>
<evidence type="ECO:0000313" key="10">
    <source>
        <dbReference type="Proteomes" id="UP000230000"/>
    </source>
</evidence>
<keyword evidence="3 9" id="KW-0645">Protease</keyword>
<dbReference type="Pfam" id="PF01343">
    <property type="entry name" value="Peptidase_S49"/>
    <property type="match status" value="2"/>
</dbReference>
<keyword evidence="5" id="KW-0720">Serine protease</keyword>
<dbReference type="PANTHER" id="PTHR33209">
    <property type="entry name" value="PROTEASE 4"/>
    <property type="match status" value="1"/>
</dbReference>
<dbReference type="CDD" id="cd07023">
    <property type="entry name" value="S49_Sppa_N_C"/>
    <property type="match status" value="1"/>
</dbReference>
<gene>
    <name evidence="9" type="ORF">BXY57_0985</name>
</gene>
<evidence type="ECO:0000256" key="1">
    <source>
        <dbReference type="ARBA" id="ARBA00004370"/>
    </source>
</evidence>
<comment type="subcellular location">
    <subcellularLocation>
        <location evidence="1">Membrane</location>
    </subcellularLocation>
</comment>
<feature type="active site" description="Proton donor/acceptor" evidence="7">
    <location>
        <position position="191"/>
    </location>
</feature>
<evidence type="ECO:0000259" key="8">
    <source>
        <dbReference type="Pfam" id="PF01343"/>
    </source>
</evidence>
<dbReference type="NCBIfam" id="TIGR00706">
    <property type="entry name" value="SppA_dom"/>
    <property type="match status" value="1"/>
</dbReference>
<dbReference type="Gene3D" id="3.90.226.10">
    <property type="entry name" value="2-enoyl-CoA Hydratase, Chain A, domain 1"/>
    <property type="match status" value="3"/>
</dbReference>
<name>A0A2M9CU49_9BACT</name>
<dbReference type="InterPro" id="IPR047272">
    <property type="entry name" value="S49_SppA_C"/>
</dbReference>
<dbReference type="Gene3D" id="6.20.330.10">
    <property type="match status" value="1"/>
</dbReference>
<evidence type="ECO:0000256" key="5">
    <source>
        <dbReference type="ARBA" id="ARBA00022825"/>
    </source>
</evidence>
<dbReference type="RefSeq" id="WP_100314020.1">
    <property type="nucleotide sequence ID" value="NZ_PGFG01000001.1"/>
</dbReference>
<keyword evidence="10" id="KW-1185">Reference proteome</keyword>
<comment type="caution">
    <text evidence="9">The sequence shown here is derived from an EMBL/GenBank/DDBJ whole genome shotgun (WGS) entry which is preliminary data.</text>
</comment>
<reference evidence="9 10" key="1">
    <citation type="submission" date="2017-11" db="EMBL/GenBank/DDBJ databases">
        <title>Genomic Encyclopedia of Archaeal and Bacterial Type Strains, Phase II (KMG-II): From Individual Species to Whole Genera.</title>
        <authorList>
            <person name="Goeker M."/>
        </authorList>
    </citation>
    <scope>NUCLEOTIDE SEQUENCE [LARGE SCALE GENOMIC DNA]</scope>
    <source>
        <strain evidence="9 10">DSM 27268</strain>
    </source>
</reference>
<comment type="similarity">
    <text evidence="2">Belongs to the peptidase S49 family.</text>
</comment>
<dbReference type="InterPro" id="IPR004634">
    <property type="entry name" value="Pept_S49_pIV"/>
</dbReference>